<evidence type="ECO:0000313" key="3">
    <source>
        <dbReference type="EMBL" id="CAF3425833.1"/>
    </source>
</evidence>
<evidence type="ECO:0008006" key="11">
    <source>
        <dbReference type="Google" id="ProtNLM"/>
    </source>
</evidence>
<dbReference type="Proteomes" id="UP000663873">
    <property type="component" value="Unassembled WGS sequence"/>
</dbReference>
<dbReference type="Proteomes" id="UP000663838">
    <property type="component" value="Unassembled WGS sequence"/>
</dbReference>
<evidence type="ECO:0000313" key="9">
    <source>
        <dbReference type="Proteomes" id="UP000663833"/>
    </source>
</evidence>
<dbReference type="Proteomes" id="UP000663869">
    <property type="component" value="Unassembled WGS sequence"/>
</dbReference>
<evidence type="ECO:0000313" key="4">
    <source>
        <dbReference type="EMBL" id="CAF3500830.1"/>
    </source>
</evidence>
<dbReference type="Proteomes" id="UP000663833">
    <property type="component" value="Unassembled WGS sequence"/>
</dbReference>
<evidence type="ECO:0000313" key="6">
    <source>
        <dbReference type="EMBL" id="CAF4292431.1"/>
    </source>
</evidence>
<evidence type="ECO:0000313" key="7">
    <source>
        <dbReference type="EMBL" id="CAF4356323.1"/>
    </source>
</evidence>
<dbReference type="EMBL" id="CAJNXB010000890">
    <property type="protein sequence ID" value="CAF3110078.1"/>
    <property type="molecule type" value="Genomic_DNA"/>
</dbReference>
<dbReference type="Proteomes" id="UP000663865">
    <property type="component" value="Unassembled WGS sequence"/>
</dbReference>
<organism evidence="2 9">
    <name type="scientific">Rotaria socialis</name>
    <dbReference type="NCBI Taxonomy" id="392032"/>
    <lineage>
        <taxon>Eukaryota</taxon>
        <taxon>Metazoa</taxon>
        <taxon>Spiralia</taxon>
        <taxon>Gnathifera</taxon>
        <taxon>Rotifera</taxon>
        <taxon>Eurotatoria</taxon>
        <taxon>Bdelloidea</taxon>
        <taxon>Philodinida</taxon>
        <taxon>Philodinidae</taxon>
        <taxon>Rotaria</taxon>
    </lineage>
</organism>
<evidence type="ECO:0000313" key="5">
    <source>
        <dbReference type="EMBL" id="CAF4244069.1"/>
    </source>
</evidence>
<dbReference type="EMBL" id="CAJOBP010001001">
    <property type="protein sequence ID" value="CAF4244069.1"/>
    <property type="molecule type" value="Genomic_DNA"/>
</dbReference>
<dbReference type="EMBL" id="CAJNYD010000756">
    <property type="protein sequence ID" value="CAF3294944.1"/>
    <property type="molecule type" value="Genomic_DNA"/>
</dbReference>
<accession>A0A817SQP8</accession>
<protein>
    <recommendedName>
        <fullName evidence="11">B box-type domain-containing protein</fullName>
    </recommendedName>
</protein>
<dbReference type="Proteomes" id="UP000663825">
    <property type="component" value="Unassembled WGS sequence"/>
</dbReference>
<dbReference type="OrthoDB" id="9992115at2759"/>
<proteinExistence type="predicted"/>
<dbReference type="EMBL" id="CAJOBQ010000443">
    <property type="protein sequence ID" value="CAF4356323.1"/>
    <property type="molecule type" value="Genomic_DNA"/>
</dbReference>
<dbReference type="EMBL" id="CAJOBS010000648">
    <property type="protein sequence ID" value="CAF4617842.1"/>
    <property type="molecule type" value="Genomic_DNA"/>
</dbReference>
<keyword evidence="10" id="KW-1185">Reference proteome</keyword>
<dbReference type="Proteomes" id="UP000663851">
    <property type="component" value="Unassembled WGS sequence"/>
</dbReference>
<sequence>MKSIFNRQVCTTCLKLSESFICRGCRQSFCAKHVNQHREKIAKDMNTLVTKCNRLQDESKSEKFAQETLASIDRWEKESIERIRNTAQTARAELRPWIERIKHELDVPFQTMMNELQSRRKLQDYTEVDLKRWGAQLKEFTEKLKQRPVIEYIDCDDTQAVHLIRIIDRVSLISPLDANSMNSRSERSLNALQESSTFDQEAFGEFYGAVTLSEHNRIAAYSGPWIGDASVCGKNSYSSGVHHLRFRIMDKFYNAPFLGISTAAQLMTERMITCQSTNGWSNFDFPVVNGKEEFVGKDRILRPGDAVTLTLDCDRRQLLLRHLRTNRLSHLPIDVRICPFPWKLLIVFRRRDDSIRLLGGSVGLTTTDLDGKLPDPLKT</sequence>
<dbReference type="EMBL" id="CAJOBO010000804">
    <property type="protein sequence ID" value="CAF4292431.1"/>
    <property type="molecule type" value="Genomic_DNA"/>
</dbReference>
<dbReference type="AlphaFoldDB" id="A0A817SQP8"/>
<dbReference type="Proteomes" id="UP000663862">
    <property type="component" value="Unassembled WGS sequence"/>
</dbReference>
<name>A0A817SQP8_9BILA</name>
<reference evidence="2" key="1">
    <citation type="submission" date="2021-02" db="EMBL/GenBank/DDBJ databases">
        <authorList>
            <person name="Nowell W R."/>
        </authorList>
    </citation>
    <scope>NUCLEOTIDE SEQUENCE</scope>
</reference>
<evidence type="ECO:0000313" key="1">
    <source>
        <dbReference type="EMBL" id="CAF3110078.1"/>
    </source>
</evidence>
<dbReference type="EMBL" id="CAJNYV010001515">
    <property type="protein sequence ID" value="CAF3425833.1"/>
    <property type="molecule type" value="Genomic_DNA"/>
</dbReference>
<evidence type="ECO:0000313" key="10">
    <source>
        <dbReference type="Proteomes" id="UP000663873"/>
    </source>
</evidence>
<evidence type="ECO:0000313" key="2">
    <source>
        <dbReference type="EMBL" id="CAF3294944.1"/>
    </source>
</evidence>
<comment type="caution">
    <text evidence="2">The sequence shown here is derived from an EMBL/GenBank/DDBJ whole genome shotgun (WGS) entry which is preliminary data.</text>
</comment>
<dbReference type="EMBL" id="CAJNYU010002054">
    <property type="protein sequence ID" value="CAF3500830.1"/>
    <property type="molecule type" value="Genomic_DNA"/>
</dbReference>
<evidence type="ECO:0000313" key="8">
    <source>
        <dbReference type="EMBL" id="CAF4617842.1"/>
    </source>
</evidence>
<gene>
    <name evidence="4" type="ORF">FME351_LOCUS16771</name>
    <name evidence="6" type="ORF">HFQ381_LOCUS13008</name>
    <name evidence="3" type="ORF">KIK155_LOCUS10380</name>
    <name evidence="2" type="ORF">LUA448_LOCUS7540</name>
    <name evidence="1" type="ORF">TIS948_LOCUS7412</name>
    <name evidence="8" type="ORF">TOA249_LOCUS11748</name>
    <name evidence="7" type="ORF">TSG867_LOCUS9900</name>
    <name evidence="5" type="ORF">UJA718_LOCUS9121</name>
</gene>